<accession>A0ACC0EDJ3</accession>
<protein>
    <submittedName>
        <fullName evidence="1">Uncharacterized protein</fullName>
    </submittedName>
</protein>
<evidence type="ECO:0000313" key="1">
    <source>
        <dbReference type="EMBL" id="KAI7949902.1"/>
    </source>
</evidence>
<sequence length="104" mass="11652">IICSNSLTIPLRCHLVYKLHADCLSTNVDLTTIAKIYITIIGNRIILIVTLVQVVEQGIILIQIIPTLVIILILSPLVLVTLVLIILIQMITVLLNLFKIQRLF</sequence>
<comment type="caution">
    <text evidence="1">The sequence shown here is derived from an EMBL/GenBank/DDBJ whole genome shotgun (WGS) entry which is preliminary data.</text>
</comment>
<evidence type="ECO:0000313" key="2">
    <source>
        <dbReference type="Proteomes" id="UP001060170"/>
    </source>
</evidence>
<gene>
    <name evidence="1" type="ORF">MJO28_008723</name>
</gene>
<dbReference type="EMBL" id="CM045872">
    <property type="protein sequence ID" value="KAI7949902.1"/>
    <property type="molecule type" value="Genomic_DNA"/>
</dbReference>
<dbReference type="Proteomes" id="UP001060170">
    <property type="component" value="Chromosome 8"/>
</dbReference>
<feature type="non-terminal residue" evidence="1">
    <location>
        <position position="1"/>
    </location>
</feature>
<proteinExistence type="predicted"/>
<name>A0ACC0EDJ3_9BASI</name>
<organism evidence="1 2">
    <name type="scientific">Puccinia striiformis f. sp. tritici</name>
    <dbReference type="NCBI Taxonomy" id="168172"/>
    <lineage>
        <taxon>Eukaryota</taxon>
        <taxon>Fungi</taxon>
        <taxon>Dikarya</taxon>
        <taxon>Basidiomycota</taxon>
        <taxon>Pucciniomycotina</taxon>
        <taxon>Pucciniomycetes</taxon>
        <taxon>Pucciniales</taxon>
        <taxon>Pucciniaceae</taxon>
        <taxon>Puccinia</taxon>
    </lineage>
</organism>
<reference evidence="2" key="2">
    <citation type="journal article" date="2018" name="Mol. Plant Microbe Interact.">
        <title>Genome sequence resources for the wheat stripe rust pathogen (Puccinia striiformis f. sp. tritici) and the barley stripe rust pathogen (Puccinia striiformis f. sp. hordei).</title>
        <authorList>
            <person name="Xia C."/>
            <person name="Wang M."/>
            <person name="Yin C."/>
            <person name="Cornejo O.E."/>
            <person name="Hulbert S.H."/>
            <person name="Chen X."/>
        </authorList>
    </citation>
    <scope>NUCLEOTIDE SEQUENCE [LARGE SCALE GENOMIC DNA]</scope>
    <source>
        <strain evidence="2">93-210</strain>
    </source>
</reference>
<feature type="non-terminal residue" evidence="1">
    <location>
        <position position="104"/>
    </location>
</feature>
<reference evidence="2" key="1">
    <citation type="journal article" date="2018" name="BMC Genomics">
        <title>Genomic insights into host adaptation between the wheat stripe rust pathogen (Puccinia striiformis f. sp. tritici) and the barley stripe rust pathogen (Puccinia striiformis f. sp. hordei).</title>
        <authorList>
            <person name="Xia C."/>
            <person name="Wang M."/>
            <person name="Yin C."/>
            <person name="Cornejo O.E."/>
            <person name="Hulbert S.H."/>
            <person name="Chen X."/>
        </authorList>
    </citation>
    <scope>NUCLEOTIDE SEQUENCE [LARGE SCALE GENOMIC DNA]</scope>
    <source>
        <strain evidence="2">93-210</strain>
    </source>
</reference>
<keyword evidence="2" id="KW-1185">Reference proteome</keyword>
<reference evidence="1 2" key="3">
    <citation type="journal article" date="2022" name="Microbiol. Spectr.">
        <title>Folding features and dynamics of 3D genome architecture in plant fungal pathogens.</title>
        <authorList>
            <person name="Xia C."/>
        </authorList>
    </citation>
    <scope>NUCLEOTIDE SEQUENCE [LARGE SCALE GENOMIC DNA]</scope>
    <source>
        <strain evidence="1 2">93-210</strain>
    </source>
</reference>